<dbReference type="PANTHER" id="PTHR33153">
    <property type="entry name" value="MYND-TYPE DOMAIN-CONTAINING PROTEIN"/>
    <property type="match status" value="1"/>
</dbReference>
<feature type="domain" description="DUF7869" evidence="2">
    <location>
        <begin position="417"/>
        <end position="557"/>
    </location>
</feature>
<evidence type="ECO:0000259" key="2">
    <source>
        <dbReference type="Pfam" id="PF25273"/>
    </source>
</evidence>
<feature type="compositionally biased region" description="Low complexity" evidence="1">
    <location>
        <begin position="26"/>
        <end position="59"/>
    </location>
</feature>
<reference evidence="3" key="1">
    <citation type="submission" date="2022-10" db="EMBL/GenBank/DDBJ databases">
        <authorList>
            <person name="Chen Y."/>
            <person name="Dougan E. K."/>
            <person name="Chan C."/>
            <person name="Rhodes N."/>
            <person name="Thang M."/>
        </authorList>
    </citation>
    <scope>NUCLEOTIDE SEQUENCE</scope>
</reference>
<keyword evidence="5" id="KW-1185">Reference proteome</keyword>
<gene>
    <name evidence="3" type="ORF">C1SCF055_LOCUS32960</name>
</gene>
<dbReference type="InterPro" id="IPR057191">
    <property type="entry name" value="DUF7869"/>
</dbReference>
<dbReference type="Pfam" id="PF25273">
    <property type="entry name" value="DUF7869"/>
    <property type="match status" value="1"/>
</dbReference>
<evidence type="ECO:0000313" key="5">
    <source>
        <dbReference type="Proteomes" id="UP001152797"/>
    </source>
</evidence>
<evidence type="ECO:0000256" key="1">
    <source>
        <dbReference type="SAM" id="MobiDB-lite"/>
    </source>
</evidence>
<dbReference type="OrthoDB" id="6110576at2759"/>
<sequence length="771" mass="86421">MSLRRWDDDDADSCSEGGGVKRYDSTSDSDYGSNESSESSAETSDTYTSMSDSGSESGSDGQGGTGYVDLVYERLQSLHAHGTVPRKDFTKYAKKGMSAKRVKAAVTKPCCTCMCKLPVKILYQLCVAFWSLTKQSQDSCLWSIQNESGGNIKKKQWYMAGYPVCRDSWAFMLGVGKHRLSRCRHTFQGRDGRSLTCRGGPAAPPSVKSASVTNFLIHLYWTAAESMPTAILSKTTDKTSDDALREELLQRLIDCKLMVATTQIAFNQSPSRLALRELPHGCWSNVYLLYAAHCRAKQECPASKSTFFSVSLAWRCCLRFHKKTQHSLCAVCSRLKMLIRNSKDLKSHAEYSDRLLTHYSQTLQDRQIYWCARDRARLHGDILVLIIDSYDKAKVCLPRFPFQRTPKKPIYDRIRRTTMTLTGCIVHGVGVFLYLADEGMGTGANWTLEVAMRSIDRAYGILQAKNAPFPAECWIQGDNAVKEVRNSYTGRWASLMCQAGFFMGVSHHHLMVGHTHEDIDGVFSIVTSALNAMMDLQTPRDVQRTLVNRMRPLFARSNLVFDCEIVDTIRDWCTLMPAGATLKNCYRARKGDGEGNDSYAVPQSFTFMVREGMPGGGVGIEMDDNVPRRLRSEGRSKDVFAMVKAAMSDQVLSQPPILVYPHSYLPATQSFVNRINSTTLTMNASLDESRSEELSDLANNIEQDFPHLQRGANYLRSLVNSERARQPFPVLNFIEAGPSASSNLHEFRLGNRVLPPKPYKLQVVYRHALAN</sequence>
<dbReference type="EMBL" id="CAMXCT030004035">
    <property type="protein sequence ID" value="CAL4794714.1"/>
    <property type="molecule type" value="Genomic_DNA"/>
</dbReference>
<feature type="region of interest" description="Disordered" evidence="1">
    <location>
        <begin position="1"/>
        <end position="62"/>
    </location>
</feature>
<evidence type="ECO:0000313" key="4">
    <source>
        <dbReference type="EMBL" id="CAL1160777.1"/>
    </source>
</evidence>
<evidence type="ECO:0000313" key="3">
    <source>
        <dbReference type="EMBL" id="CAI4007402.1"/>
    </source>
</evidence>
<organism evidence="3">
    <name type="scientific">Cladocopium goreaui</name>
    <dbReference type="NCBI Taxonomy" id="2562237"/>
    <lineage>
        <taxon>Eukaryota</taxon>
        <taxon>Sar</taxon>
        <taxon>Alveolata</taxon>
        <taxon>Dinophyceae</taxon>
        <taxon>Suessiales</taxon>
        <taxon>Symbiodiniaceae</taxon>
        <taxon>Cladocopium</taxon>
    </lineage>
</organism>
<dbReference type="PANTHER" id="PTHR33153:SF3">
    <property type="entry name" value="TRAFFICKING PROTEIN PARTICLE COMPLEX SUBUNIT 11 DOMAIN-CONTAINING PROTEIN"/>
    <property type="match status" value="1"/>
</dbReference>
<dbReference type="EMBL" id="CAMXCT010004035">
    <property type="protein sequence ID" value="CAI4007402.1"/>
    <property type="molecule type" value="Genomic_DNA"/>
</dbReference>
<name>A0A9P1DCV1_9DINO</name>
<proteinExistence type="predicted"/>
<dbReference type="EMBL" id="CAMXCT020004035">
    <property type="protein sequence ID" value="CAL1160777.1"/>
    <property type="molecule type" value="Genomic_DNA"/>
</dbReference>
<dbReference type="Proteomes" id="UP001152797">
    <property type="component" value="Unassembled WGS sequence"/>
</dbReference>
<reference evidence="4" key="2">
    <citation type="submission" date="2024-04" db="EMBL/GenBank/DDBJ databases">
        <authorList>
            <person name="Chen Y."/>
            <person name="Shah S."/>
            <person name="Dougan E. K."/>
            <person name="Thang M."/>
            <person name="Chan C."/>
        </authorList>
    </citation>
    <scope>NUCLEOTIDE SEQUENCE [LARGE SCALE GENOMIC DNA]</scope>
</reference>
<dbReference type="AlphaFoldDB" id="A0A9P1DCV1"/>
<protein>
    <recommendedName>
        <fullName evidence="2">DUF7869 domain-containing protein</fullName>
    </recommendedName>
</protein>
<comment type="caution">
    <text evidence="3">The sequence shown here is derived from an EMBL/GenBank/DDBJ whole genome shotgun (WGS) entry which is preliminary data.</text>
</comment>
<accession>A0A9P1DCV1</accession>